<keyword evidence="4" id="KW-1185">Reference proteome</keyword>
<dbReference type="InterPro" id="IPR023200">
    <property type="entry name" value="RMF_sf"/>
</dbReference>
<dbReference type="InterPro" id="IPR007040">
    <property type="entry name" value="Ribosome_modulation_factor"/>
</dbReference>
<protein>
    <submittedName>
        <fullName evidence="3">Rmf/CrpP fold protein</fullName>
    </submittedName>
</protein>
<dbReference type="Pfam" id="PF04957">
    <property type="entry name" value="RMF"/>
    <property type="match status" value="1"/>
</dbReference>
<dbReference type="NCBIfam" id="NF041886">
    <property type="entry name" value="Rmf_CrpP_fam"/>
    <property type="match status" value="1"/>
</dbReference>
<organism evidence="3 4">
    <name type="scientific">Streptomyces atriruber</name>
    <dbReference type="NCBI Taxonomy" id="545121"/>
    <lineage>
        <taxon>Bacteria</taxon>
        <taxon>Bacillati</taxon>
        <taxon>Actinomycetota</taxon>
        <taxon>Actinomycetes</taxon>
        <taxon>Kitasatosporales</taxon>
        <taxon>Streptomycetaceae</taxon>
        <taxon>Streptomyces</taxon>
    </lineage>
</organism>
<comment type="caution">
    <text evidence="3">The sequence shown here is derived from an EMBL/GenBank/DDBJ whole genome shotgun (WGS) entry which is preliminary data.</text>
</comment>
<sequence>MSTVGNRGALVRALLDGVDAGREAAPVASCPYPRGDLRRSAWLRGYAKARTLPGADESAG</sequence>
<gene>
    <name evidence="3" type="ORF">ABZ921_19450</name>
</gene>
<dbReference type="NCBIfam" id="NF041887">
    <property type="entry name" value="Rmf_like_phage"/>
    <property type="match status" value="1"/>
</dbReference>
<evidence type="ECO:0000256" key="2">
    <source>
        <dbReference type="ARBA" id="ARBA00022845"/>
    </source>
</evidence>
<dbReference type="RefSeq" id="WP_359350493.1">
    <property type="nucleotide sequence ID" value="NZ_JBEYXV010000009.1"/>
</dbReference>
<dbReference type="Proteomes" id="UP001551176">
    <property type="component" value="Unassembled WGS sequence"/>
</dbReference>
<evidence type="ECO:0000313" key="3">
    <source>
        <dbReference type="EMBL" id="MEU6822808.1"/>
    </source>
</evidence>
<proteinExistence type="predicted"/>
<evidence type="ECO:0000256" key="1">
    <source>
        <dbReference type="ARBA" id="ARBA00022490"/>
    </source>
</evidence>
<keyword evidence="1" id="KW-0963">Cytoplasm</keyword>
<name>A0ABV3BP68_9ACTN</name>
<evidence type="ECO:0000313" key="4">
    <source>
        <dbReference type="Proteomes" id="UP001551176"/>
    </source>
</evidence>
<accession>A0ABV3BP68</accession>
<keyword evidence="2" id="KW-0810">Translation regulation</keyword>
<reference evidence="3 4" key="1">
    <citation type="submission" date="2024-06" db="EMBL/GenBank/DDBJ databases">
        <title>The Natural Products Discovery Center: Release of the First 8490 Sequenced Strains for Exploring Actinobacteria Biosynthetic Diversity.</title>
        <authorList>
            <person name="Kalkreuter E."/>
            <person name="Kautsar S.A."/>
            <person name="Yang D."/>
            <person name="Bader C.D."/>
            <person name="Teijaro C.N."/>
            <person name="Fluegel L."/>
            <person name="Davis C.M."/>
            <person name="Simpson J.R."/>
            <person name="Lauterbach L."/>
            <person name="Steele A.D."/>
            <person name="Gui C."/>
            <person name="Meng S."/>
            <person name="Li G."/>
            <person name="Viehrig K."/>
            <person name="Ye F."/>
            <person name="Su P."/>
            <person name="Kiefer A.F."/>
            <person name="Nichols A."/>
            <person name="Cepeda A.J."/>
            <person name="Yan W."/>
            <person name="Fan B."/>
            <person name="Jiang Y."/>
            <person name="Adhikari A."/>
            <person name="Zheng C.-J."/>
            <person name="Schuster L."/>
            <person name="Cowan T.M."/>
            <person name="Smanski M.J."/>
            <person name="Chevrette M.G."/>
            <person name="De Carvalho L.P.S."/>
            <person name="Shen B."/>
        </authorList>
    </citation>
    <scope>NUCLEOTIDE SEQUENCE [LARGE SCALE GENOMIC DNA]</scope>
    <source>
        <strain evidence="3 4">NPDC046838</strain>
    </source>
</reference>
<dbReference type="Gene3D" id="1.10.10.620">
    <property type="entry name" value="ribosome modulation factor like domain"/>
    <property type="match status" value="1"/>
</dbReference>
<dbReference type="EMBL" id="JBEYXV010000009">
    <property type="protein sequence ID" value="MEU6822808.1"/>
    <property type="molecule type" value="Genomic_DNA"/>
</dbReference>